<proteinExistence type="predicted"/>
<name>A0A5M6IIG8_9PROT</name>
<gene>
    <name evidence="2" type="ORF">F1189_30765</name>
</gene>
<accession>A0A5M6IIG8</accession>
<keyword evidence="3" id="KW-1185">Reference proteome</keyword>
<evidence type="ECO:0000313" key="3">
    <source>
        <dbReference type="Proteomes" id="UP000325255"/>
    </source>
</evidence>
<reference evidence="2 3" key="1">
    <citation type="submission" date="2019-09" db="EMBL/GenBank/DDBJ databases">
        <title>Genome sequence of Rhodovastum atsumiense, a diverse member of the Acetobacteraceae family of non-sulfur purple photosynthetic bacteria.</title>
        <authorList>
            <person name="Meyer T."/>
            <person name="Kyndt J."/>
        </authorList>
    </citation>
    <scope>NUCLEOTIDE SEQUENCE [LARGE SCALE GENOMIC DNA]</scope>
    <source>
        <strain evidence="2 3">DSM 21279</strain>
    </source>
</reference>
<evidence type="ECO:0000313" key="2">
    <source>
        <dbReference type="EMBL" id="KAA5608076.1"/>
    </source>
</evidence>
<dbReference type="AlphaFoldDB" id="A0A5M6IIG8"/>
<dbReference type="EMBL" id="VWPK01000108">
    <property type="protein sequence ID" value="KAA5608076.1"/>
    <property type="molecule type" value="Genomic_DNA"/>
</dbReference>
<protein>
    <submittedName>
        <fullName evidence="2">Uncharacterized protein</fullName>
    </submittedName>
</protein>
<dbReference type="RefSeq" id="WP_150045691.1">
    <property type="nucleotide sequence ID" value="NZ_VWPK01000108.1"/>
</dbReference>
<evidence type="ECO:0000256" key="1">
    <source>
        <dbReference type="SAM" id="MobiDB-lite"/>
    </source>
</evidence>
<feature type="region of interest" description="Disordered" evidence="1">
    <location>
        <begin position="1"/>
        <end position="26"/>
    </location>
</feature>
<dbReference type="Proteomes" id="UP000325255">
    <property type="component" value="Unassembled WGS sequence"/>
</dbReference>
<organism evidence="2 3">
    <name type="scientific">Rhodovastum atsumiense</name>
    <dbReference type="NCBI Taxonomy" id="504468"/>
    <lineage>
        <taxon>Bacteria</taxon>
        <taxon>Pseudomonadati</taxon>
        <taxon>Pseudomonadota</taxon>
        <taxon>Alphaproteobacteria</taxon>
        <taxon>Acetobacterales</taxon>
        <taxon>Acetobacteraceae</taxon>
        <taxon>Rhodovastum</taxon>
    </lineage>
</organism>
<comment type="caution">
    <text evidence="2">The sequence shown here is derived from an EMBL/GenBank/DDBJ whole genome shotgun (WGS) entry which is preliminary data.</text>
</comment>
<sequence length="66" mass="7061">MADPEDSTSKPIARRQRGGTAESDGGLNFVAEIEALTRLWVARRCQAAPRPALRVIEGGRARGAAE</sequence>